<proteinExistence type="predicted"/>
<protein>
    <submittedName>
        <fullName evidence="1">Uncharacterized protein</fullName>
    </submittedName>
</protein>
<evidence type="ECO:0000313" key="2">
    <source>
        <dbReference type="Proteomes" id="UP001239111"/>
    </source>
</evidence>
<evidence type="ECO:0000313" key="1">
    <source>
        <dbReference type="EMBL" id="KAJ8674515.1"/>
    </source>
</evidence>
<reference evidence="1" key="1">
    <citation type="submission" date="2023-04" db="EMBL/GenBank/DDBJ databases">
        <title>A chromosome-level genome assembly of the parasitoid wasp Eretmocerus hayati.</title>
        <authorList>
            <person name="Zhong Y."/>
            <person name="Liu S."/>
            <person name="Liu Y."/>
        </authorList>
    </citation>
    <scope>NUCLEOTIDE SEQUENCE</scope>
    <source>
        <strain evidence="1">ZJU_SS_LIU_2023</strain>
    </source>
</reference>
<dbReference type="Proteomes" id="UP001239111">
    <property type="component" value="Chromosome 3"/>
</dbReference>
<dbReference type="EMBL" id="CM056743">
    <property type="protein sequence ID" value="KAJ8674515.1"/>
    <property type="molecule type" value="Genomic_DNA"/>
</dbReference>
<keyword evidence="2" id="KW-1185">Reference proteome</keyword>
<name>A0ACC2NTC7_9HYME</name>
<sequence>MPKQKSSRFRKKEPMKRPKRKEKFNYRTAPYIKEREARNEEIESRRKRIEEQKARQQSYKDVSSEEEEENPLNELLQTFTGKTGSKKAALSDTDSENGSENENDTEQEDDSDALDGVEESQDQEDEDDESEEESE</sequence>
<gene>
    <name evidence="1" type="ORF">QAD02_005777</name>
</gene>
<comment type="caution">
    <text evidence="1">The sequence shown here is derived from an EMBL/GenBank/DDBJ whole genome shotgun (WGS) entry which is preliminary data.</text>
</comment>
<accession>A0ACC2NTC7</accession>
<organism evidence="1 2">
    <name type="scientific">Eretmocerus hayati</name>
    <dbReference type="NCBI Taxonomy" id="131215"/>
    <lineage>
        <taxon>Eukaryota</taxon>
        <taxon>Metazoa</taxon>
        <taxon>Ecdysozoa</taxon>
        <taxon>Arthropoda</taxon>
        <taxon>Hexapoda</taxon>
        <taxon>Insecta</taxon>
        <taxon>Pterygota</taxon>
        <taxon>Neoptera</taxon>
        <taxon>Endopterygota</taxon>
        <taxon>Hymenoptera</taxon>
        <taxon>Apocrita</taxon>
        <taxon>Proctotrupomorpha</taxon>
        <taxon>Chalcidoidea</taxon>
        <taxon>Aphelinidae</taxon>
        <taxon>Aphelininae</taxon>
        <taxon>Eretmocerus</taxon>
    </lineage>
</organism>